<sequence>MHKSPLFRKENTTAHRPQIRVGGDYRDQRNTKKGAHSDAKRSSMHAKEHRGRDYTPLFKFLLAHVGKPWNEVYSEAVSRLDRADPIFWLVALTECDRDEFVRAGESSYYSGLYVDDSGLLQRVNPKLGPSSLAPECKCCTHTFNGVRFTQPFRLSEFSLEPGSNSET</sequence>
<dbReference type="AlphaFoldDB" id="A0A6I6H0J8"/>
<proteinExistence type="predicted"/>
<organism evidence="2 3">
    <name type="scientific">Variovorax paradoxus</name>
    <dbReference type="NCBI Taxonomy" id="34073"/>
    <lineage>
        <taxon>Bacteria</taxon>
        <taxon>Pseudomonadati</taxon>
        <taxon>Pseudomonadota</taxon>
        <taxon>Betaproteobacteria</taxon>
        <taxon>Burkholderiales</taxon>
        <taxon>Comamonadaceae</taxon>
        <taxon>Variovorax</taxon>
    </lineage>
</organism>
<feature type="compositionally biased region" description="Basic and acidic residues" evidence="1">
    <location>
        <begin position="23"/>
        <end position="41"/>
    </location>
</feature>
<evidence type="ECO:0000256" key="1">
    <source>
        <dbReference type="SAM" id="MobiDB-lite"/>
    </source>
</evidence>
<name>A0A6I6H0J8_VARPD</name>
<dbReference type="Proteomes" id="UP000425817">
    <property type="component" value="Chromosome"/>
</dbReference>
<evidence type="ECO:0000313" key="3">
    <source>
        <dbReference type="Proteomes" id="UP000425817"/>
    </source>
</evidence>
<dbReference type="EMBL" id="CP046622">
    <property type="protein sequence ID" value="QGW80402.1"/>
    <property type="molecule type" value="Genomic_DNA"/>
</dbReference>
<evidence type="ECO:0000313" key="2">
    <source>
        <dbReference type="EMBL" id="QGW80402.1"/>
    </source>
</evidence>
<feature type="region of interest" description="Disordered" evidence="1">
    <location>
        <begin position="1"/>
        <end position="50"/>
    </location>
</feature>
<dbReference type="OrthoDB" id="450143at2"/>
<protein>
    <submittedName>
        <fullName evidence="2">Uncharacterized protein</fullName>
    </submittedName>
</protein>
<accession>A0A6I6H0J8</accession>
<gene>
    <name evidence="2" type="ORF">GOQ09_01805</name>
</gene>
<reference evidence="2 3" key="1">
    <citation type="submission" date="2019-12" db="EMBL/GenBank/DDBJ databases">
        <title>Hybrid Genome Assemblies of two High G+C Isolates from Undergraduate Microbiology Courses.</title>
        <authorList>
            <person name="Ne Ville C.J."/>
            <person name="Enright D."/>
            <person name="Hernandez I."/>
            <person name="Dodsworth J."/>
            <person name="Orwin P.M."/>
        </authorList>
    </citation>
    <scope>NUCLEOTIDE SEQUENCE [LARGE SCALE GENOMIC DNA]</scope>
    <source>
        <strain evidence="2 3">CSUSB</strain>
    </source>
</reference>